<dbReference type="InterPro" id="IPR029052">
    <property type="entry name" value="Metallo-depent_PP-like"/>
</dbReference>
<evidence type="ECO:0000313" key="1">
    <source>
        <dbReference type="EMBL" id="VWC95429.1"/>
    </source>
</evidence>
<gene>
    <name evidence="1" type="ORF">BLA39750_02189</name>
</gene>
<proteinExistence type="predicted"/>
<accession>A0A6P2WD52</accession>
<dbReference type="RefSeq" id="WP_175012168.1">
    <property type="nucleotide sequence ID" value="NZ_CABVQN010000008.1"/>
</dbReference>
<name>A0A6P2WD52_BURL3</name>
<dbReference type="EMBL" id="CABVQN010000008">
    <property type="protein sequence ID" value="VWC95429.1"/>
    <property type="molecule type" value="Genomic_DNA"/>
</dbReference>
<reference evidence="1 2" key="1">
    <citation type="submission" date="2019-09" db="EMBL/GenBank/DDBJ databases">
        <authorList>
            <person name="Depoorter E."/>
        </authorList>
    </citation>
    <scope>NUCLEOTIDE SEQUENCE [LARGE SCALE GENOMIC DNA]</scope>
    <source>
        <strain evidence="1">R-39750</strain>
    </source>
</reference>
<protein>
    <recommendedName>
        <fullName evidence="3">Metallophosphoesterase</fullName>
    </recommendedName>
</protein>
<dbReference type="AlphaFoldDB" id="A0A6P2WD52"/>
<organism evidence="1 2">
    <name type="scientific">Burkholderia lata (strain ATCC 17760 / DSM 23089 / LMG 22485 / NCIMB 9086 / R18194 / 383)</name>
    <dbReference type="NCBI Taxonomy" id="482957"/>
    <lineage>
        <taxon>Bacteria</taxon>
        <taxon>Pseudomonadati</taxon>
        <taxon>Pseudomonadota</taxon>
        <taxon>Betaproteobacteria</taxon>
        <taxon>Burkholderiales</taxon>
        <taxon>Burkholderiaceae</taxon>
        <taxon>Burkholderia</taxon>
        <taxon>Burkholderia cepacia complex</taxon>
    </lineage>
</organism>
<sequence>MTQNQLYIPQDRRRLTADIRAGSVVCFSDAHYWPDVVTVAHKALLEVARELRPKMLIANGDILDGARIGRHARIGWEAKPSLIEEKDACVERMQEIQRVAPKALRAWNWGNHDIRFDSYIANSAPETEGLHGMSLADHFPAWQFGWSLLLNDSLMVKHRYHGGIHTAYNNTVKAGMSMMTGHTHALEVKPWGDYHGRRYGIQDGTLTDRDGPQFTYAEDAPSAQNSGFAVVTFDANGFMLPPELCEVIDGAAFFRGERVV</sequence>
<dbReference type="Proteomes" id="UP000494110">
    <property type="component" value="Unassembled WGS sequence"/>
</dbReference>
<evidence type="ECO:0008006" key="3">
    <source>
        <dbReference type="Google" id="ProtNLM"/>
    </source>
</evidence>
<evidence type="ECO:0000313" key="2">
    <source>
        <dbReference type="Proteomes" id="UP000494110"/>
    </source>
</evidence>
<dbReference type="SUPFAM" id="SSF56300">
    <property type="entry name" value="Metallo-dependent phosphatases"/>
    <property type="match status" value="1"/>
</dbReference>